<accession>F0WIX4</accession>
<feature type="repeat" description="WD" evidence="3">
    <location>
        <begin position="338"/>
        <end position="369"/>
    </location>
</feature>
<dbReference type="InterPro" id="IPR019775">
    <property type="entry name" value="WD40_repeat_CS"/>
</dbReference>
<dbReference type="SMART" id="SM00320">
    <property type="entry name" value="WD40"/>
    <property type="match status" value="10"/>
</dbReference>
<dbReference type="SUPFAM" id="SSF50998">
    <property type="entry name" value="Quinoprotein alcohol dehydrogenase-like"/>
    <property type="match status" value="1"/>
</dbReference>
<proteinExistence type="predicted"/>
<organism evidence="4">
    <name type="scientific">Albugo laibachii Nc14</name>
    <dbReference type="NCBI Taxonomy" id="890382"/>
    <lineage>
        <taxon>Eukaryota</taxon>
        <taxon>Sar</taxon>
        <taxon>Stramenopiles</taxon>
        <taxon>Oomycota</taxon>
        <taxon>Peronosporomycetes</taxon>
        <taxon>Albuginales</taxon>
        <taxon>Albuginaceae</taxon>
        <taxon>Albugo</taxon>
    </lineage>
</organism>
<name>F0WIX4_9STRA</name>
<dbReference type="InterPro" id="IPR020472">
    <property type="entry name" value="WD40_PAC1"/>
</dbReference>
<reference evidence="4" key="1">
    <citation type="journal article" date="2011" name="PLoS Biol.">
        <title>Gene gain and loss during evolution of obligate parasitism in the white rust pathogen of Arabidopsis thaliana.</title>
        <authorList>
            <person name="Kemen E."/>
            <person name="Gardiner A."/>
            <person name="Schultz-Larsen T."/>
            <person name="Kemen A.C."/>
            <person name="Balmuth A.L."/>
            <person name="Robert-Seilaniantz A."/>
            <person name="Bailey K."/>
            <person name="Holub E."/>
            <person name="Studholme D.J."/>
            <person name="Maclean D."/>
            <person name="Jones J.D."/>
        </authorList>
    </citation>
    <scope>NUCLEOTIDE SEQUENCE</scope>
</reference>
<keyword evidence="2" id="KW-0677">Repeat</keyword>
<dbReference type="EMBL" id="FR824160">
    <property type="protein sequence ID" value="CCA21220.1"/>
    <property type="molecule type" value="Genomic_DNA"/>
</dbReference>
<dbReference type="InterPro" id="IPR011047">
    <property type="entry name" value="Quinoprotein_ADH-like_sf"/>
</dbReference>
<feature type="repeat" description="WD" evidence="3">
    <location>
        <begin position="206"/>
        <end position="247"/>
    </location>
</feature>
<evidence type="ECO:0000313" key="4">
    <source>
        <dbReference type="EMBL" id="CCA21220.1"/>
    </source>
</evidence>
<reference evidence="4" key="2">
    <citation type="submission" date="2011-02" db="EMBL/GenBank/DDBJ databases">
        <authorList>
            <person name="MacLean D."/>
        </authorList>
    </citation>
    <scope>NUCLEOTIDE SEQUENCE</scope>
</reference>
<dbReference type="InterPro" id="IPR001680">
    <property type="entry name" value="WD40_rpt"/>
</dbReference>
<dbReference type="GO" id="GO:0051015">
    <property type="term" value="F:actin filament binding"/>
    <property type="evidence" value="ECO:0007669"/>
    <property type="project" value="TreeGrafter"/>
</dbReference>
<dbReference type="InterPro" id="IPR015943">
    <property type="entry name" value="WD40/YVTN_repeat-like_dom_sf"/>
</dbReference>
<dbReference type="FunFam" id="2.130.10.10:FF:000102">
    <property type="entry name" value="Actin-interacting protein 1"/>
    <property type="match status" value="1"/>
</dbReference>
<dbReference type="PROSITE" id="PS50082">
    <property type="entry name" value="WD_REPEATS_2"/>
    <property type="match status" value="7"/>
</dbReference>
<evidence type="ECO:0000256" key="2">
    <source>
        <dbReference type="ARBA" id="ARBA00022737"/>
    </source>
</evidence>
<gene>
    <name evidence="4" type="primary">AlNc14C115G6510</name>
    <name evidence="4" type="ORF">ALNC14_073630</name>
</gene>
<dbReference type="Pfam" id="PF00400">
    <property type="entry name" value="WD40"/>
    <property type="match status" value="8"/>
</dbReference>
<keyword evidence="1 3" id="KW-0853">WD repeat</keyword>
<dbReference type="PANTHER" id="PTHR19856:SF0">
    <property type="entry name" value="WD REPEAT-CONTAINING PROTEIN 1"/>
    <property type="match status" value="1"/>
</dbReference>
<sequence>MFTAMGPDSPICTKHNMEKIPDPALERIIAPCPTTTRGAASVLNVHPKEPKLIYCSGKLVVVRSLEDPTDCLVYRGHNEPTTVAQFSPNGFWVASADTTGKVRIWSYDHPEHILKLEVNALAGRVDDLQWDCESKRIVVVGQSRGILARVFAWDTGSSLGEITGHQKRIQSVAFKPTRPFRIMTASEDFNVCTHQGPPFTFLHCSNNGHKNYANCIRYSPKGDLAISVGSDKEIFLYDGTTGELLEKFPSQHNGSIYSVCWSPDGSQLLTSSADKTVVLWDVSSRSVIKTFCFGGKKPELADMQVAVVWKNDYMLSLSLSGNINYLDMMTPNQPKRIIQGHQVSITSLTMDPSRQVILTGSYDSIVCSWHDRIASVLGGCAHTGKITGIAASSKQVASVSWDDTIRVADVQEDGSFLYRVSKMLDCQPTSVVMVPSLASLLAVVGTNKGLKVVHEENHELKLVTFSINWTPNCIAISPEGSLIAVGAQGNHVIHLFELRDKSLHGVGELAGHLGPVTCLAFSPDGGYLAAGDTQRDVRVWDIASLQPKIEKLWVYHTTRIASVAWSPSGKYIVSGSSDESIYIWNVETPLTKRCFHLTHKEGVTSVAFLEEEKLISVGNDACVRFWNLT</sequence>
<feature type="repeat" description="WD" evidence="3">
    <location>
        <begin position="553"/>
        <end position="588"/>
    </location>
</feature>
<feature type="repeat" description="WD" evidence="3">
    <location>
        <begin position="509"/>
        <end position="544"/>
    </location>
</feature>
<dbReference type="PRINTS" id="PR00320">
    <property type="entry name" value="GPROTEINBRPT"/>
</dbReference>
<evidence type="ECO:0000256" key="1">
    <source>
        <dbReference type="ARBA" id="ARBA00022574"/>
    </source>
</evidence>
<dbReference type="FunFam" id="2.130.10.10:FF:000167">
    <property type="entry name" value="Actin-interacting protein 1"/>
    <property type="match status" value="1"/>
</dbReference>
<dbReference type="PANTHER" id="PTHR19856">
    <property type="entry name" value="WD-REPEATCONTAINING PROTEIN WDR1"/>
    <property type="match status" value="1"/>
</dbReference>
<dbReference type="GO" id="GO:0030042">
    <property type="term" value="P:actin filament depolymerization"/>
    <property type="evidence" value="ECO:0007669"/>
    <property type="project" value="TreeGrafter"/>
</dbReference>
<protein>
    <submittedName>
        <fullName evidence="4">Uncharacterized protein AlNc14C115G6510</fullName>
    </submittedName>
</protein>
<dbReference type="SUPFAM" id="SSF50978">
    <property type="entry name" value="WD40 repeat-like"/>
    <property type="match status" value="1"/>
</dbReference>
<dbReference type="Gene3D" id="2.130.10.10">
    <property type="entry name" value="YVTN repeat-like/Quinoprotein amine dehydrogenase"/>
    <property type="match status" value="2"/>
</dbReference>
<dbReference type="CDD" id="cd00200">
    <property type="entry name" value="WD40"/>
    <property type="match status" value="2"/>
</dbReference>
<evidence type="ECO:0000256" key="3">
    <source>
        <dbReference type="PROSITE-ProRule" id="PRU00221"/>
    </source>
</evidence>
<dbReference type="InterPro" id="IPR036322">
    <property type="entry name" value="WD40_repeat_dom_sf"/>
</dbReference>
<dbReference type="PROSITE" id="PS50294">
    <property type="entry name" value="WD_REPEATS_REGION"/>
    <property type="match status" value="6"/>
</dbReference>
<feature type="repeat" description="WD" evidence="3">
    <location>
        <begin position="74"/>
        <end position="115"/>
    </location>
</feature>
<dbReference type="HOGENOM" id="CLU_015246_1_0_1"/>
<feature type="repeat" description="WD" evidence="3">
    <location>
        <begin position="596"/>
        <end position="629"/>
    </location>
</feature>
<dbReference type="GO" id="GO:0030864">
    <property type="term" value="C:cortical actin cytoskeleton"/>
    <property type="evidence" value="ECO:0007669"/>
    <property type="project" value="TreeGrafter"/>
</dbReference>
<feature type="repeat" description="WD" evidence="3">
    <location>
        <begin position="249"/>
        <end position="290"/>
    </location>
</feature>
<dbReference type="AlphaFoldDB" id="F0WIX4"/>
<dbReference type="PROSITE" id="PS00678">
    <property type="entry name" value="WD_REPEATS_1"/>
    <property type="match status" value="3"/>
</dbReference>